<dbReference type="InterPro" id="IPR050808">
    <property type="entry name" value="Phage_Integrase"/>
</dbReference>
<dbReference type="SUPFAM" id="SSF56349">
    <property type="entry name" value="DNA breaking-rejoining enzymes"/>
    <property type="match status" value="1"/>
</dbReference>
<dbReference type="InterPro" id="IPR010998">
    <property type="entry name" value="Integrase_recombinase_N"/>
</dbReference>
<evidence type="ECO:0000256" key="2">
    <source>
        <dbReference type="ARBA" id="ARBA00022908"/>
    </source>
</evidence>
<comment type="similarity">
    <text evidence="1">Belongs to the 'phage' integrase family.</text>
</comment>
<keyword evidence="4" id="KW-0233">DNA recombination</keyword>
<feature type="domain" description="Tyr recombinase" evidence="5">
    <location>
        <begin position="129"/>
        <end position="321"/>
    </location>
</feature>
<keyword evidence="3" id="KW-0238">DNA-binding</keyword>
<dbReference type="Pfam" id="PF00589">
    <property type="entry name" value="Phage_integrase"/>
    <property type="match status" value="1"/>
</dbReference>
<evidence type="ECO:0000256" key="1">
    <source>
        <dbReference type="ARBA" id="ARBA00008857"/>
    </source>
</evidence>
<evidence type="ECO:0000256" key="3">
    <source>
        <dbReference type="ARBA" id="ARBA00023125"/>
    </source>
</evidence>
<dbReference type="GO" id="GO:0003677">
    <property type="term" value="F:DNA binding"/>
    <property type="evidence" value="ECO:0007669"/>
    <property type="project" value="UniProtKB-KW"/>
</dbReference>
<keyword evidence="2" id="KW-0229">DNA integration</keyword>
<dbReference type="Proteomes" id="UP000557899">
    <property type="component" value="Unassembled WGS sequence"/>
</dbReference>
<gene>
    <name evidence="6" type="ORF">GX859_03420</name>
</gene>
<evidence type="ECO:0000313" key="7">
    <source>
        <dbReference type="Proteomes" id="UP000557899"/>
    </source>
</evidence>
<protein>
    <submittedName>
        <fullName evidence="6">Site-specific integrase</fullName>
    </submittedName>
</protein>
<dbReference type="GO" id="GO:0015074">
    <property type="term" value="P:DNA integration"/>
    <property type="evidence" value="ECO:0007669"/>
    <property type="project" value="UniProtKB-KW"/>
</dbReference>
<reference evidence="6 7" key="1">
    <citation type="journal article" date="2020" name="Biotechnol. Biofuels">
        <title>New insights from the biogas microbiome by comprehensive genome-resolved metagenomics of nearly 1600 species originating from multiple anaerobic digesters.</title>
        <authorList>
            <person name="Campanaro S."/>
            <person name="Treu L."/>
            <person name="Rodriguez-R L.M."/>
            <person name="Kovalovszki A."/>
            <person name="Ziels R.M."/>
            <person name="Maus I."/>
            <person name="Zhu X."/>
            <person name="Kougias P.G."/>
            <person name="Basile A."/>
            <person name="Luo G."/>
            <person name="Schluter A."/>
            <person name="Konstantinidis K.T."/>
            <person name="Angelidaki I."/>
        </authorList>
    </citation>
    <scope>NUCLEOTIDE SEQUENCE [LARGE SCALE GENOMIC DNA]</scope>
    <source>
        <strain evidence="6">AS15tlH2ME_198</strain>
    </source>
</reference>
<comment type="caution">
    <text evidence="6">The sequence shown here is derived from an EMBL/GenBank/DDBJ whole genome shotgun (WGS) entry which is preliminary data.</text>
</comment>
<evidence type="ECO:0000313" key="6">
    <source>
        <dbReference type="EMBL" id="NLA55339.1"/>
    </source>
</evidence>
<dbReference type="PANTHER" id="PTHR30629">
    <property type="entry name" value="PROPHAGE INTEGRASE"/>
    <property type="match status" value="1"/>
</dbReference>
<dbReference type="EMBL" id="JAAZHI010000076">
    <property type="protein sequence ID" value="NLA55339.1"/>
    <property type="molecule type" value="Genomic_DNA"/>
</dbReference>
<dbReference type="PANTHER" id="PTHR30629:SF2">
    <property type="entry name" value="PROPHAGE INTEGRASE INTS-RELATED"/>
    <property type="match status" value="1"/>
</dbReference>
<organism evidence="6 7">
    <name type="scientific">Corynebacterium humireducens</name>
    <dbReference type="NCBI Taxonomy" id="1223514"/>
    <lineage>
        <taxon>Bacteria</taxon>
        <taxon>Bacillati</taxon>
        <taxon>Actinomycetota</taxon>
        <taxon>Actinomycetes</taxon>
        <taxon>Mycobacteriales</taxon>
        <taxon>Corynebacteriaceae</taxon>
        <taxon>Corynebacterium</taxon>
    </lineage>
</organism>
<evidence type="ECO:0000259" key="5">
    <source>
        <dbReference type="PROSITE" id="PS51898"/>
    </source>
</evidence>
<name>A0A7X6SUQ9_9CORY</name>
<dbReference type="CDD" id="cd01189">
    <property type="entry name" value="INT_ICEBs1_C_like"/>
    <property type="match status" value="1"/>
</dbReference>
<evidence type="ECO:0000256" key="4">
    <source>
        <dbReference type="ARBA" id="ARBA00023172"/>
    </source>
</evidence>
<dbReference type="PROSITE" id="PS51898">
    <property type="entry name" value="TYR_RECOMBINASE"/>
    <property type="match status" value="1"/>
</dbReference>
<dbReference type="Gene3D" id="1.10.150.130">
    <property type="match status" value="1"/>
</dbReference>
<proteinExistence type="inferred from homology"/>
<dbReference type="Gene3D" id="1.10.443.10">
    <property type="entry name" value="Intergrase catalytic core"/>
    <property type="match status" value="1"/>
</dbReference>
<dbReference type="GO" id="GO:0006310">
    <property type="term" value="P:DNA recombination"/>
    <property type="evidence" value="ECO:0007669"/>
    <property type="project" value="UniProtKB-KW"/>
</dbReference>
<dbReference type="InterPro" id="IPR011010">
    <property type="entry name" value="DNA_brk_join_enz"/>
</dbReference>
<accession>A0A7X6SUQ9</accession>
<sequence length="378" mass="40761">MDARRFADEITAQLTRGEYVNPHDRMTVGELHSQWEPVQATTVKPKTAYNRAGAWRRDVAPVWASRKAASIRKTHVSQWVADMVTAGAGASRVGQAVEVLRQVLGHGVDSRVLVSNPAAGVKLPKAQPARRVYLTVSQVEAVAGAVEDNAGTWAGTLVRVAAYTGLRWGELTGLRVEDVDLVRRRLHVRQAVSAVGGRLVIGTPKTHEQRSVPLPASLDDEVGALVSGRGLGVLVFGTARGTPWSASNFRQRVWVPSLEDVAGAVPDGLRFHDLRHTAASLAISAGANVKAVQAMLGHASAVMTLDTYADLFPDDLDAVAAAVDEMIVKARNVELVELWQWWARLVATDGWVPGALVLWLVSGAWRRPPGAGRHLRVV</sequence>
<dbReference type="AlphaFoldDB" id="A0A7X6SUQ9"/>
<dbReference type="InterPro" id="IPR002104">
    <property type="entry name" value="Integrase_catalytic"/>
</dbReference>
<dbReference type="InterPro" id="IPR013762">
    <property type="entry name" value="Integrase-like_cat_sf"/>
</dbReference>